<proteinExistence type="predicted"/>
<feature type="region of interest" description="Disordered" evidence="1">
    <location>
        <begin position="1"/>
        <end position="20"/>
    </location>
</feature>
<sequence>MSDDYDSERESGNSLEEGASSLDSFEGRLEVMSWITPGKHSKDNHLVQICVMLVEPTDIVKYGWVDAEVVEGMFWLLEIRLRKGTLGKGNCEIMKQMCFDFQKDLAELQKNVKLSDSLQEEVKIHDSSSTLTVQITELEEAEARVKVLKTLEDEVVGLKAMRFCPRTLVPIEELNPFQDAPQGITYDDLGTSALGAPA</sequence>
<evidence type="ECO:0000313" key="2">
    <source>
        <dbReference type="EMBL" id="CAI8596781.1"/>
    </source>
</evidence>
<dbReference type="Proteomes" id="UP001157006">
    <property type="component" value="Chromosome 2"/>
</dbReference>
<gene>
    <name evidence="2" type="ORF">VFH_II051360</name>
</gene>
<name>A0AAV0ZG54_VICFA</name>
<protein>
    <submittedName>
        <fullName evidence="2">Uncharacterized protein</fullName>
    </submittedName>
</protein>
<reference evidence="2 3" key="1">
    <citation type="submission" date="2023-01" db="EMBL/GenBank/DDBJ databases">
        <authorList>
            <person name="Kreplak J."/>
        </authorList>
    </citation>
    <scope>NUCLEOTIDE SEQUENCE [LARGE SCALE GENOMIC DNA]</scope>
</reference>
<evidence type="ECO:0000256" key="1">
    <source>
        <dbReference type="SAM" id="MobiDB-lite"/>
    </source>
</evidence>
<keyword evidence="3" id="KW-1185">Reference proteome</keyword>
<organism evidence="2 3">
    <name type="scientific">Vicia faba</name>
    <name type="common">Broad bean</name>
    <name type="synonym">Faba vulgaris</name>
    <dbReference type="NCBI Taxonomy" id="3906"/>
    <lineage>
        <taxon>Eukaryota</taxon>
        <taxon>Viridiplantae</taxon>
        <taxon>Streptophyta</taxon>
        <taxon>Embryophyta</taxon>
        <taxon>Tracheophyta</taxon>
        <taxon>Spermatophyta</taxon>
        <taxon>Magnoliopsida</taxon>
        <taxon>eudicotyledons</taxon>
        <taxon>Gunneridae</taxon>
        <taxon>Pentapetalae</taxon>
        <taxon>rosids</taxon>
        <taxon>fabids</taxon>
        <taxon>Fabales</taxon>
        <taxon>Fabaceae</taxon>
        <taxon>Papilionoideae</taxon>
        <taxon>50 kb inversion clade</taxon>
        <taxon>NPAAA clade</taxon>
        <taxon>Hologalegina</taxon>
        <taxon>IRL clade</taxon>
        <taxon>Fabeae</taxon>
        <taxon>Vicia</taxon>
    </lineage>
</organism>
<dbReference type="EMBL" id="OX451737">
    <property type="protein sequence ID" value="CAI8596781.1"/>
    <property type="molecule type" value="Genomic_DNA"/>
</dbReference>
<evidence type="ECO:0000313" key="3">
    <source>
        <dbReference type="Proteomes" id="UP001157006"/>
    </source>
</evidence>
<dbReference type="AlphaFoldDB" id="A0AAV0ZG54"/>
<accession>A0AAV0ZG54</accession>